<feature type="compositionally biased region" description="Low complexity" evidence="8">
    <location>
        <begin position="241"/>
        <end position="255"/>
    </location>
</feature>
<keyword evidence="2" id="KW-0548">Nucleotidyltransferase</keyword>
<evidence type="ECO:0000256" key="7">
    <source>
        <dbReference type="ARBA" id="ARBA00048696"/>
    </source>
</evidence>
<evidence type="ECO:0000313" key="10">
    <source>
        <dbReference type="EMBL" id="GAA1753708.1"/>
    </source>
</evidence>
<keyword evidence="1" id="KW-0808">Transferase</keyword>
<dbReference type="PANTHER" id="PTHR39560">
    <property type="entry name" value="PROTEIN ADENYLYLTRANSFERASE FIC-RELATED"/>
    <property type="match status" value="1"/>
</dbReference>
<dbReference type="InterPro" id="IPR036597">
    <property type="entry name" value="Fido-like_dom_sf"/>
</dbReference>
<evidence type="ECO:0000313" key="11">
    <source>
        <dbReference type="Proteomes" id="UP001501057"/>
    </source>
</evidence>
<evidence type="ECO:0000256" key="4">
    <source>
        <dbReference type="ARBA" id="ARBA00022840"/>
    </source>
</evidence>
<dbReference type="SUPFAM" id="SSF140931">
    <property type="entry name" value="Fic-like"/>
    <property type="match status" value="1"/>
</dbReference>
<comment type="caution">
    <text evidence="10">The sequence shown here is derived from an EMBL/GenBank/DDBJ whole genome shotgun (WGS) entry which is preliminary data.</text>
</comment>
<dbReference type="EC" id="2.7.7.108" evidence="5"/>
<dbReference type="Proteomes" id="UP001501057">
    <property type="component" value="Unassembled WGS sequence"/>
</dbReference>
<evidence type="ECO:0000259" key="9">
    <source>
        <dbReference type="PROSITE" id="PS51459"/>
    </source>
</evidence>
<protein>
    <recommendedName>
        <fullName evidence="5">protein adenylyltransferase</fullName>
        <ecNumber evidence="5">2.7.7.108</ecNumber>
    </recommendedName>
</protein>
<reference evidence="10 11" key="1">
    <citation type="journal article" date="2019" name="Int. J. Syst. Evol. Microbiol.">
        <title>The Global Catalogue of Microorganisms (GCM) 10K type strain sequencing project: providing services to taxonomists for standard genome sequencing and annotation.</title>
        <authorList>
            <consortium name="The Broad Institute Genomics Platform"/>
            <consortium name="The Broad Institute Genome Sequencing Center for Infectious Disease"/>
            <person name="Wu L."/>
            <person name="Ma J."/>
        </authorList>
    </citation>
    <scope>NUCLEOTIDE SEQUENCE [LARGE SCALE GENOMIC DNA]</scope>
    <source>
        <strain evidence="10 11">JCM 13518</strain>
    </source>
</reference>
<evidence type="ECO:0000256" key="2">
    <source>
        <dbReference type="ARBA" id="ARBA00022695"/>
    </source>
</evidence>
<evidence type="ECO:0000256" key="1">
    <source>
        <dbReference type="ARBA" id="ARBA00022679"/>
    </source>
</evidence>
<name>A0ABN2KDM3_9ACTN</name>
<keyword evidence="4" id="KW-0067">ATP-binding</keyword>
<comment type="catalytic activity">
    <reaction evidence="6">
        <text>L-threonyl-[protein] + ATP = 3-O-(5'-adenylyl)-L-threonyl-[protein] + diphosphate</text>
        <dbReference type="Rhea" id="RHEA:54292"/>
        <dbReference type="Rhea" id="RHEA-COMP:11060"/>
        <dbReference type="Rhea" id="RHEA-COMP:13847"/>
        <dbReference type="ChEBI" id="CHEBI:30013"/>
        <dbReference type="ChEBI" id="CHEBI:30616"/>
        <dbReference type="ChEBI" id="CHEBI:33019"/>
        <dbReference type="ChEBI" id="CHEBI:138113"/>
        <dbReference type="EC" id="2.7.7.108"/>
    </reaction>
</comment>
<organism evidence="10 11">
    <name type="scientific">Aeromicrobium alkaliterrae</name>
    <dbReference type="NCBI Taxonomy" id="302168"/>
    <lineage>
        <taxon>Bacteria</taxon>
        <taxon>Bacillati</taxon>
        <taxon>Actinomycetota</taxon>
        <taxon>Actinomycetes</taxon>
        <taxon>Propionibacteriales</taxon>
        <taxon>Nocardioidaceae</taxon>
        <taxon>Aeromicrobium</taxon>
    </lineage>
</organism>
<gene>
    <name evidence="10" type="ORF">GCM10009710_36590</name>
</gene>
<dbReference type="PANTHER" id="PTHR39560:SF1">
    <property type="entry name" value="PROTEIN ADENYLYLTRANSFERASE FIC-RELATED"/>
    <property type="match status" value="1"/>
</dbReference>
<comment type="catalytic activity">
    <reaction evidence="7">
        <text>L-tyrosyl-[protein] + ATP = O-(5'-adenylyl)-L-tyrosyl-[protein] + diphosphate</text>
        <dbReference type="Rhea" id="RHEA:54288"/>
        <dbReference type="Rhea" id="RHEA-COMP:10136"/>
        <dbReference type="Rhea" id="RHEA-COMP:13846"/>
        <dbReference type="ChEBI" id="CHEBI:30616"/>
        <dbReference type="ChEBI" id="CHEBI:33019"/>
        <dbReference type="ChEBI" id="CHEBI:46858"/>
        <dbReference type="ChEBI" id="CHEBI:83624"/>
        <dbReference type="EC" id="2.7.7.108"/>
    </reaction>
</comment>
<accession>A0ABN2KDM3</accession>
<evidence type="ECO:0000256" key="6">
    <source>
        <dbReference type="ARBA" id="ARBA00047939"/>
    </source>
</evidence>
<evidence type="ECO:0000256" key="5">
    <source>
        <dbReference type="ARBA" id="ARBA00034531"/>
    </source>
</evidence>
<evidence type="ECO:0000256" key="8">
    <source>
        <dbReference type="SAM" id="MobiDB-lite"/>
    </source>
</evidence>
<keyword evidence="11" id="KW-1185">Reference proteome</keyword>
<evidence type="ECO:0000256" key="3">
    <source>
        <dbReference type="ARBA" id="ARBA00022741"/>
    </source>
</evidence>
<dbReference type="Pfam" id="PF02661">
    <property type="entry name" value="Fic"/>
    <property type="match status" value="1"/>
</dbReference>
<dbReference type="InterPro" id="IPR003812">
    <property type="entry name" value="Fido"/>
</dbReference>
<dbReference type="PROSITE" id="PS51459">
    <property type="entry name" value="FIDO"/>
    <property type="match status" value="1"/>
</dbReference>
<keyword evidence="3" id="KW-0547">Nucleotide-binding</keyword>
<feature type="region of interest" description="Disordered" evidence="8">
    <location>
        <begin position="208"/>
        <end position="255"/>
    </location>
</feature>
<dbReference type="Gene3D" id="1.10.3290.10">
    <property type="entry name" value="Fido-like domain"/>
    <property type="match status" value="1"/>
</dbReference>
<dbReference type="EMBL" id="BAAAME010000011">
    <property type="protein sequence ID" value="GAA1753708.1"/>
    <property type="molecule type" value="Genomic_DNA"/>
</dbReference>
<sequence length="255" mass="28178">MTAHAAAMASTEFVDPYLDPATGILRNKLGATDQIALDQAEGDLVFLRLTKLMSEGVSAPRGDLDEIREIHRTLFQDVYDWAGDIRTVDIRKPGADAQPFLAVSKIELASSYIQGELADEKMLLGLDRDAFIGRISHYYDQFNYMHPFREGNGRTQRVLISRIAHHAGWELDWRQVSGEENDAASRAGAEAFDLQPLHRMFDKIVIGPAASTETQEGAERARSAFGHRAGRPLTPDASAEPKSPSTKSPDPSCER</sequence>
<proteinExistence type="predicted"/>
<feature type="domain" description="Fido" evidence="9">
    <location>
        <begin position="62"/>
        <end position="203"/>
    </location>
</feature>